<gene>
    <name evidence="2" type="ORF">NCI01_17720</name>
</gene>
<keyword evidence="1" id="KW-0812">Transmembrane</keyword>
<comment type="caution">
    <text evidence="2">The sequence shown here is derived from an EMBL/GenBank/DDBJ whole genome shotgun (WGS) entry which is preliminary data.</text>
</comment>
<organism evidence="2 3">
    <name type="scientific">Nocardioides pinisoli</name>
    <dbReference type="NCBI Taxonomy" id="2950279"/>
    <lineage>
        <taxon>Bacteria</taxon>
        <taxon>Bacillati</taxon>
        <taxon>Actinomycetota</taxon>
        <taxon>Actinomycetes</taxon>
        <taxon>Propionibacteriales</taxon>
        <taxon>Nocardioidaceae</taxon>
        <taxon>Nocardioides</taxon>
    </lineage>
</organism>
<keyword evidence="1" id="KW-1133">Transmembrane helix</keyword>
<dbReference type="Proteomes" id="UP001204524">
    <property type="component" value="Unassembled WGS sequence"/>
</dbReference>
<name>A0ABT1L0T8_9ACTN</name>
<evidence type="ECO:0000313" key="2">
    <source>
        <dbReference type="EMBL" id="MCP3423646.1"/>
    </source>
</evidence>
<keyword evidence="1" id="KW-0472">Membrane</keyword>
<keyword evidence="3" id="KW-1185">Reference proteome</keyword>
<dbReference type="RefSeq" id="WP_254182815.1">
    <property type="nucleotide sequence ID" value="NZ_JANARS010000008.1"/>
</dbReference>
<reference evidence="2 3" key="1">
    <citation type="submission" date="2022-06" db="EMBL/GenBank/DDBJ databases">
        <authorList>
            <person name="So Y."/>
        </authorList>
    </citation>
    <scope>NUCLEOTIDE SEQUENCE [LARGE SCALE GENOMIC DNA]</scope>
    <source>
        <strain evidence="2 3">STR3</strain>
    </source>
</reference>
<accession>A0ABT1L0T8</accession>
<evidence type="ECO:0000313" key="3">
    <source>
        <dbReference type="Proteomes" id="UP001204524"/>
    </source>
</evidence>
<dbReference type="EMBL" id="JANARS010000008">
    <property type="protein sequence ID" value="MCP3423646.1"/>
    <property type="molecule type" value="Genomic_DNA"/>
</dbReference>
<protein>
    <submittedName>
        <fullName evidence="2">Uncharacterized protein</fullName>
    </submittedName>
</protein>
<feature type="transmembrane region" description="Helical" evidence="1">
    <location>
        <begin position="42"/>
        <end position="61"/>
    </location>
</feature>
<evidence type="ECO:0000256" key="1">
    <source>
        <dbReference type="SAM" id="Phobius"/>
    </source>
</evidence>
<proteinExistence type="predicted"/>
<sequence>MATGEREALLEFSGNFPQVAAEAWTADVVPAPGAAFAPDPRLVGLGLLLAAFAGWRVAVGLRRRRDHA</sequence>